<reference evidence="2 3" key="1">
    <citation type="submission" date="2017-05" db="EMBL/GenBank/DDBJ databases">
        <title>Vagococcus spp. assemblies.</title>
        <authorList>
            <person name="Gulvik C.A."/>
        </authorList>
    </citation>
    <scope>NUCLEOTIDE SEQUENCE [LARGE SCALE GENOMIC DNA]</scope>
    <source>
        <strain evidence="2 3">NCFB 2497</strain>
    </source>
</reference>
<dbReference type="AlphaFoldDB" id="A0A430A9X9"/>
<proteinExistence type="predicted"/>
<comment type="caution">
    <text evidence="2">The sequence shown here is derived from an EMBL/GenBank/DDBJ whole genome shotgun (WGS) entry which is preliminary data.</text>
</comment>
<name>A0A430A9X9_9ENTE</name>
<dbReference type="Proteomes" id="UP000288197">
    <property type="component" value="Unassembled WGS sequence"/>
</dbReference>
<dbReference type="Gene3D" id="3.30.750.70">
    <property type="entry name" value="4-hydroxybutyrate coenzyme like domains"/>
    <property type="match status" value="1"/>
</dbReference>
<dbReference type="Gene3D" id="3.40.1080.20">
    <property type="entry name" value="Acetyl-CoA hydrolase/transferase C-terminal domain"/>
    <property type="match status" value="1"/>
</dbReference>
<organism evidence="2 3">
    <name type="scientific">Vagococcus fluvialis</name>
    <dbReference type="NCBI Taxonomy" id="2738"/>
    <lineage>
        <taxon>Bacteria</taxon>
        <taxon>Bacillati</taxon>
        <taxon>Bacillota</taxon>
        <taxon>Bacilli</taxon>
        <taxon>Lactobacillales</taxon>
        <taxon>Enterococcaceae</taxon>
        <taxon>Vagococcus</taxon>
    </lineage>
</organism>
<dbReference type="InterPro" id="IPR026888">
    <property type="entry name" value="AcetylCoA_hyd_C"/>
</dbReference>
<keyword evidence="2" id="KW-0808">Transferase</keyword>
<sequence>MVTGGSIMKDLQTKYNDKKMSPEEAIKFLAPGDAVVYPIAPGEPALLHEALCNYEGLENNKLYRTLTNVKTYDLPKDKLKQVSIFLGGDRQLMNDGVVELLPNHFGDTVDLIKMREEEIVLMFNASPMDEKGYFSLSLANAYVGGLLDVASKIIIEVNENAPYTYGENHHVHIDDVTALVESSEPLPTIPAPVIDEKSAAIGKLIAELVPDGATLQIGYGAVPSAVMNNLTTKKNLGFHTEMLPDKAMELYNSGSLDNTKKETYVGKTVTTFAMGTTELYKWLDKNEDIYFLPVDKSNSVKEIAKENNLYTINATIQVDLLGQCNSEKLPTKYYSSTGGQSDFGKGVRMTEHGVGIIALNSTAGKDDAISTIVPSLYTGAAVTTSKNDVDYVVTEYGAARLKGKTINERVEALIAIAHPKFRDELREEAKKMNYIAK</sequence>
<dbReference type="PANTHER" id="PTHR21432">
    <property type="entry name" value="ACETYL-COA HYDROLASE-RELATED"/>
    <property type="match status" value="1"/>
</dbReference>
<evidence type="ECO:0000259" key="1">
    <source>
        <dbReference type="Pfam" id="PF13336"/>
    </source>
</evidence>
<dbReference type="InterPro" id="IPR038460">
    <property type="entry name" value="AcetylCoA_hyd_C_sf"/>
</dbReference>
<keyword evidence="3" id="KW-1185">Reference proteome</keyword>
<dbReference type="Pfam" id="PF13336">
    <property type="entry name" value="AcetylCoA_hyd_C"/>
    <property type="match status" value="1"/>
</dbReference>
<dbReference type="EMBL" id="NGJX01000003">
    <property type="protein sequence ID" value="RSU03898.1"/>
    <property type="molecule type" value="Genomic_DNA"/>
</dbReference>
<evidence type="ECO:0000313" key="2">
    <source>
        <dbReference type="EMBL" id="RSU03898.1"/>
    </source>
</evidence>
<dbReference type="PANTHER" id="PTHR21432:SF20">
    <property type="entry name" value="ACETYL-COA HYDROLASE"/>
    <property type="match status" value="1"/>
</dbReference>
<protein>
    <submittedName>
        <fullName evidence="2">4-hydroxybutyrate CoA-transferase</fullName>
    </submittedName>
</protein>
<gene>
    <name evidence="2" type="ORF">CBF32_04295</name>
</gene>
<feature type="domain" description="Acetyl-CoA hydrolase/transferase C-terminal" evidence="1">
    <location>
        <begin position="275"/>
        <end position="429"/>
    </location>
</feature>
<dbReference type="GO" id="GO:0006083">
    <property type="term" value="P:acetate metabolic process"/>
    <property type="evidence" value="ECO:0007669"/>
    <property type="project" value="InterPro"/>
</dbReference>
<evidence type="ECO:0000313" key="3">
    <source>
        <dbReference type="Proteomes" id="UP000288197"/>
    </source>
</evidence>
<accession>A0A430A9X9</accession>
<dbReference type="InterPro" id="IPR037171">
    <property type="entry name" value="NagB/RpiA_transferase-like"/>
</dbReference>
<dbReference type="GO" id="GO:0008775">
    <property type="term" value="F:acetate CoA-transferase activity"/>
    <property type="evidence" value="ECO:0007669"/>
    <property type="project" value="InterPro"/>
</dbReference>
<dbReference type="InterPro" id="IPR046433">
    <property type="entry name" value="ActCoA_hydro"/>
</dbReference>
<dbReference type="SUPFAM" id="SSF100950">
    <property type="entry name" value="NagB/RpiA/CoA transferase-like"/>
    <property type="match status" value="2"/>
</dbReference>
<dbReference type="Gene3D" id="3.40.1080.10">
    <property type="entry name" value="Glutaconate Coenzyme A-transferase"/>
    <property type="match status" value="1"/>
</dbReference>